<gene>
    <name evidence="1" type="ORF">CTOB1V02_LOCUS17369</name>
</gene>
<sequence>TEALLKAGTTAIAYETVTDPDGSLPLLTPMSEVAGRLAAQAGATALQFQQGGRGVLLGGVPGVQRAQVTVLGGGVVGVEAA</sequence>
<name>A0A7R8X2E9_9CRUS</name>
<dbReference type="PANTHER" id="PTHR42795">
    <property type="entry name" value="ALANINE DEHYDROGENASE"/>
    <property type="match status" value="1"/>
</dbReference>
<dbReference type="PANTHER" id="PTHR42795:SF1">
    <property type="entry name" value="ALANINE DEHYDROGENASE"/>
    <property type="match status" value="1"/>
</dbReference>
<organism evidence="1">
    <name type="scientific">Cyprideis torosa</name>
    <dbReference type="NCBI Taxonomy" id="163714"/>
    <lineage>
        <taxon>Eukaryota</taxon>
        <taxon>Metazoa</taxon>
        <taxon>Ecdysozoa</taxon>
        <taxon>Arthropoda</taxon>
        <taxon>Crustacea</taxon>
        <taxon>Oligostraca</taxon>
        <taxon>Ostracoda</taxon>
        <taxon>Podocopa</taxon>
        <taxon>Podocopida</taxon>
        <taxon>Cytherocopina</taxon>
        <taxon>Cytheroidea</taxon>
        <taxon>Cytherideidae</taxon>
        <taxon>Cyprideis</taxon>
    </lineage>
</organism>
<dbReference type="EMBL" id="OB730592">
    <property type="protein sequence ID" value="CAD7239554.1"/>
    <property type="molecule type" value="Genomic_DNA"/>
</dbReference>
<dbReference type="GO" id="GO:0006524">
    <property type="term" value="P:alanine catabolic process"/>
    <property type="evidence" value="ECO:0007669"/>
    <property type="project" value="TreeGrafter"/>
</dbReference>
<dbReference type="InterPro" id="IPR007698">
    <property type="entry name" value="AlaDH/PNT_NAD(H)-bd"/>
</dbReference>
<dbReference type="Pfam" id="PF01262">
    <property type="entry name" value="AlaDh_PNT_C"/>
    <property type="match status" value="1"/>
</dbReference>
<feature type="non-terminal residue" evidence="1">
    <location>
        <position position="81"/>
    </location>
</feature>
<dbReference type="GO" id="GO:0000286">
    <property type="term" value="F:alanine dehydrogenase activity"/>
    <property type="evidence" value="ECO:0007669"/>
    <property type="project" value="TreeGrafter"/>
</dbReference>
<dbReference type="GO" id="GO:0005886">
    <property type="term" value="C:plasma membrane"/>
    <property type="evidence" value="ECO:0007669"/>
    <property type="project" value="TreeGrafter"/>
</dbReference>
<evidence type="ECO:0000313" key="1">
    <source>
        <dbReference type="EMBL" id="CAD7239554.1"/>
    </source>
</evidence>
<dbReference type="Gene3D" id="3.40.50.720">
    <property type="entry name" value="NAD(P)-binding Rossmann-like Domain"/>
    <property type="match status" value="1"/>
</dbReference>
<dbReference type="AlphaFoldDB" id="A0A7R8X2E9"/>
<dbReference type="SUPFAM" id="SSF52283">
    <property type="entry name" value="Formate/glycerate dehydrogenase catalytic domain-like"/>
    <property type="match status" value="1"/>
</dbReference>
<reference evidence="1" key="1">
    <citation type="submission" date="2020-11" db="EMBL/GenBank/DDBJ databases">
        <authorList>
            <person name="Tran Van P."/>
        </authorList>
    </citation>
    <scope>NUCLEOTIDE SEQUENCE</scope>
</reference>
<proteinExistence type="predicted"/>
<feature type="non-terminal residue" evidence="1">
    <location>
        <position position="1"/>
    </location>
</feature>
<accession>A0A7R8X2E9</accession>
<protein>
    <submittedName>
        <fullName evidence="1">Uncharacterized protein</fullName>
    </submittedName>
</protein>